<dbReference type="OrthoDB" id="6198900at2"/>
<dbReference type="EMBL" id="SNZB01000006">
    <property type="protein sequence ID" value="TDR17567.1"/>
    <property type="molecule type" value="Genomic_DNA"/>
</dbReference>
<dbReference type="RefSeq" id="WP_099018928.1">
    <property type="nucleotide sequence ID" value="NZ_NIHB01000002.1"/>
</dbReference>
<reference evidence="1 2" key="1">
    <citation type="submission" date="2019-03" db="EMBL/GenBank/DDBJ databases">
        <title>Genomic Encyclopedia of Type Strains, Phase IV (KMG-IV): sequencing the most valuable type-strain genomes for metagenomic binning, comparative biology and taxonomic classification.</title>
        <authorList>
            <person name="Goeker M."/>
        </authorList>
    </citation>
    <scope>NUCLEOTIDE SEQUENCE [LARGE SCALE GENOMIC DNA]</scope>
    <source>
        <strain evidence="1 2">DSM 25488</strain>
    </source>
</reference>
<sequence>MIADFNCIPNEPETTVVFEQHGTFDDIPACYQSWQSHDIIGERIVFLEKDLDERKDTELIDKVKASQLVQSNSPITLSRNPPEYLFINFNCAEVNKR</sequence>
<evidence type="ECO:0000313" key="1">
    <source>
        <dbReference type="EMBL" id="TDR17567.1"/>
    </source>
</evidence>
<accession>A0A4R6XJG5</accession>
<dbReference type="AlphaFoldDB" id="A0A4R6XJG5"/>
<keyword evidence="2" id="KW-1185">Reference proteome</keyword>
<protein>
    <submittedName>
        <fullName evidence="1">Uncharacterized protein</fullName>
    </submittedName>
</protein>
<comment type="caution">
    <text evidence="1">The sequence shown here is derived from an EMBL/GenBank/DDBJ whole genome shotgun (WGS) entry which is preliminary data.</text>
</comment>
<dbReference type="Proteomes" id="UP000295724">
    <property type="component" value="Unassembled WGS sequence"/>
</dbReference>
<gene>
    <name evidence="1" type="ORF">C8D91_2626</name>
</gene>
<organism evidence="1 2">
    <name type="scientific">Marinicella litoralis</name>
    <dbReference type="NCBI Taxonomy" id="644220"/>
    <lineage>
        <taxon>Bacteria</taxon>
        <taxon>Pseudomonadati</taxon>
        <taxon>Pseudomonadota</taxon>
        <taxon>Gammaproteobacteria</taxon>
        <taxon>Lysobacterales</taxon>
        <taxon>Marinicellaceae</taxon>
        <taxon>Marinicella</taxon>
    </lineage>
</organism>
<evidence type="ECO:0000313" key="2">
    <source>
        <dbReference type="Proteomes" id="UP000295724"/>
    </source>
</evidence>
<name>A0A4R6XJG5_9GAMM</name>
<proteinExistence type="predicted"/>